<dbReference type="InterPro" id="IPR052920">
    <property type="entry name" value="DNA-binding_regulatory"/>
</dbReference>
<feature type="domain" description="Peptidase S9 prolyl oligopeptidase catalytic" evidence="1">
    <location>
        <begin position="243"/>
        <end position="330"/>
    </location>
</feature>
<reference evidence="2 3" key="1">
    <citation type="submission" date="2021-01" db="EMBL/GenBank/DDBJ databases">
        <title>Prevotella A2931 sp. nov.</title>
        <authorList>
            <person name="Buhl M."/>
            <person name="Oberhettinger P."/>
        </authorList>
    </citation>
    <scope>NUCLEOTIDE SEQUENCE [LARGE SCALE GENOMIC DNA]</scope>
    <source>
        <strain evidence="2 3">A2931</strain>
    </source>
</reference>
<keyword evidence="2" id="KW-0378">Hydrolase</keyword>
<dbReference type="Proteomes" id="UP000664265">
    <property type="component" value="Unassembled WGS sequence"/>
</dbReference>
<proteinExistence type="predicted"/>
<protein>
    <submittedName>
        <fullName evidence="2">Alpha/beta hydrolase</fullName>
    </submittedName>
</protein>
<keyword evidence="3" id="KW-1185">Reference proteome</keyword>
<dbReference type="GO" id="GO:0016787">
    <property type="term" value="F:hydrolase activity"/>
    <property type="evidence" value="ECO:0007669"/>
    <property type="project" value="UniProtKB-KW"/>
</dbReference>
<gene>
    <name evidence="2" type="ORF">JHU38_06535</name>
</gene>
<accession>A0ABS3M5H3</accession>
<dbReference type="PANTHER" id="PTHR43358:SF4">
    <property type="entry name" value="ALPHA_BETA HYDROLASE FOLD-1 DOMAIN-CONTAINING PROTEIN"/>
    <property type="match status" value="1"/>
</dbReference>
<dbReference type="RefSeq" id="WP_107581433.1">
    <property type="nucleotide sequence ID" value="NZ_JAERMS010000016.1"/>
</dbReference>
<dbReference type="SUPFAM" id="SSF53474">
    <property type="entry name" value="alpha/beta-Hydrolases"/>
    <property type="match status" value="1"/>
</dbReference>
<dbReference type="Pfam" id="PF00326">
    <property type="entry name" value="Peptidase_S9"/>
    <property type="match status" value="1"/>
</dbReference>
<dbReference type="InterPro" id="IPR001375">
    <property type="entry name" value="Peptidase_S9_cat"/>
</dbReference>
<comment type="caution">
    <text evidence="2">The sequence shown here is derived from an EMBL/GenBank/DDBJ whole genome shotgun (WGS) entry which is preliminary data.</text>
</comment>
<dbReference type="Gene3D" id="3.40.50.1820">
    <property type="entry name" value="alpha/beta hydrolase"/>
    <property type="match status" value="1"/>
</dbReference>
<dbReference type="EMBL" id="JAERMS010000016">
    <property type="protein sequence ID" value="MBO1363433.1"/>
    <property type="molecule type" value="Genomic_DNA"/>
</dbReference>
<dbReference type="PANTHER" id="PTHR43358">
    <property type="entry name" value="ALPHA/BETA-HYDROLASE"/>
    <property type="match status" value="1"/>
</dbReference>
<organism evidence="2 3">
    <name type="scientific">Prevotella illustrans</name>
    <dbReference type="NCBI Taxonomy" id="2800387"/>
    <lineage>
        <taxon>Bacteria</taxon>
        <taxon>Pseudomonadati</taxon>
        <taxon>Bacteroidota</taxon>
        <taxon>Bacteroidia</taxon>
        <taxon>Bacteroidales</taxon>
        <taxon>Prevotellaceae</taxon>
        <taxon>Prevotella</taxon>
    </lineage>
</organism>
<evidence type="ECO:0000259" key="1">
    <source>
        <dbReference type="Pfam" id="PF00326"/>
    </source>
</evidence>
<name>A0ABS3M5H3_9BACT</name>
<evidence type="ECO:0000313" key="3">
    <source>
        <dbReference type="Proteomes" id="UP000664265"/>
    </source>
</evidence>
<evidence type="ECO:0000313" key="2">
    <source>
        <dbReference type="EMBL" id="MBO1363433.1"/>
    </source>
</evidence>
<sequence>MKKIILILSIILLCLGGLLVAASHYMLAYSLQPANNKGRRMNYSYHAMRQRYPEMKPWLDSLRRNGGWKDVWLTRPGGRYHALRVNAPHPTNRVAILVHGYTDSHLSMLMIGKIYADMGFNLLLPDLNDCGRSPRNFMHMGAGDDQLLVRRWMAYADSLWIGSSPATRQILHGVSMGAATVMTLSGGFPEQNLDGRNKDSIDAPLRYVAAYVEDCGYSSTFNEFEGQLKEQFSLPAFPLLYTTSMLCEWRNGWDFRDFAAIDAVRRCRKPMLFIHGSNDTFVPTHMVYDLYRAKPAPKQLWIAPGSKHARSYRDHKKEYSRRVKEFVEKAI</sequence>
<dbReference type="InterPro" id="IPR029058">
    <property type="entry name" value="AB_hydrolase_fold"/>
</dbReference>